<evidence type="ECO:0000313" key="5">
    <source>
        <dbReference type="EMBL" id="NIJ10997.1"/>
    </source>
</evidence>
<organism evidence="5 6">
    <name type="scientific">Saccharomonospora amisosensis</name>
    <dbReference type="NCBI Taxonomy" id="1128677"/>
    <lineage>
        <taxon>Bacteria</taxon>
        <taxon>Bacillati</taxon>
        <taxon>Actinomycetota</taxon>
        <taxon>Actinomycetes</taxon>
        <taxon>Pseudonocardiales</taxon>
        <taxon>Pseudonocardiaceae</taxon>
        <taxon>Saccharomonospora</taxon>
    </lineage>
</organism>
<dbReference type="GO" id="GO:0043190">
    <property type="term" value="C:ATP-binding cassette (ABC) transporter complex"/>
    <property type="evidence" value="ECO:0007669"/>
    <property type="project" value="InterPro"/>
</dbReference>
<evidence type="ECO:0000313" key="6">
    <source>
        <dbReference type="Proteomes" id="UP000545493"/>
    </source>
</evidence>
<evidence type="ECO:0000259" key="4">
    <source>
        <dbReference type="Pfam" id="PF00496"/>
    </source>
</evidence>
<feature type="domain" description="Solute-binding protein family 5" evidence="4">
    <location>
        <begin position="94"/>
        <end position="434"/>
    </location>
</feature>
<evidence type="ECO:0000256" key="3">
    <source>
        <dbReference type="ARBA" id="ARBA00022729"/>
    </source>
</evidence>
<dbReference type="SUPFAM" id="SSF53850">
    <property type="entry name" value="Periplasmic binding protein-like II"/>
    <property type="match status" value="1"/>
</dbReference>
<dbReference type="PROSITE" id="PS01040">
    <property type="entry name" value="SBP_BACTERIAL_5"/>
    <property type="match status" value="1"/>
</dbReference>
<dbReference type="EMBL" id="JAAOYM010000001">
    <property type="protein sequence ID" value="NIJ10997.1"/>
    <property type="molecule type" value="Genomic_DNA"/>
</dbReference>
<dbReference type="InterPro" id="IPR030678">
    <property type="entry name" value="Peptide/Ni-bd"/>
</dbReference>
<dbReference type="Gene3D" id="3.10.105.10">
    <property type="entry name" value="Dipeptide-binding Protein, Domain 3"/>
    <property type="match status" value="1"/>
</dbReference>
<dbReference type="PANTHER" id="PTHR30290">
    <property type="entry name" value="PERIPLASMIC BINDING COMPONENT OF ABC TRANSPORTER"/>
    <property type="match status" value="1"/>
</dbReference>
<comment type="subcellular location">
    <subcellularLocation>
        <location evidence="1">Cell membrane</location>
        <topology evidence="1">Lipid-anchor</topology>
    </subcellularLocation>
</comment>
<gene>
    <name evidence="5" type="ORF">FHU38_001341</name>
</gene>
<evidence type="ECO:0000256" key="1">
    <source>
        <dbReference type="ARBA" id="ARBA00004193"/>
    </source>
</evidence>
<dbReference type="PROSITE" id="PS51257">
    <property type="entry name" value="PROKAR_LIPOPROTEIN"/>
    <property type="match status" value="1"/>
</dbReference>
<reference evidence="5 6" key="1">
    <citation type="submission" date="2020-03" db="EMBL/GenBank/DDBJ databases">
        <title>Sequencing the genomes of 1000 actinobacteria strains.</title>
        <authorList>
            <person name="Klenk H.-P."/>
        </authorList>
    </citation>
    <scope>NUCLEOTIDE SEQUENCE [LARGE SCALE GENOMIC DNA]</scope>
    <source>
        <strain evidence="5 6">DSM 45685</strain>
    </source>
</reference>
<dbReference type="InterPro" id="IPR023765">
    <property type="entry name" value="SBP_5_CS"/>
</dbReference>
<dbReference type="AlphaFoldDB" id="A0A7X5UMZ4"/>
<dbReference type="Gene3D" id="3.40.190.10">
    <property type="entry name" value="Periplasmic binding protein-like II"/>
    <property type="match status" value="1"/>
</dbReference>
<dbReference type="PIRSF" id="PIRSF002741">
    <property type="entry name" value="MppA"/>
    <property type="match status" value="1"/>
</dbReference>
<evidence type="ECO:0000256" key="2">
    <source>
        <dbReference type="ARBA" id="ARBA00005695"/>
    </source>
</evidence>
<comment type="caution">
    <text evidence="5">The sequence shown here is derived from an EMBL/GenBank/DDBJ whole genome shotgun (WGS) entry which is preliminary data.</text>
</comment>
<dbReference type="CDD" id="cd00995">
    <property type="entry name" value="PBP2_NikA_DppA_OppA_like"/>
    <property type="match status" value="1"/>
</dbReference>
<dbReference type="InterPro" id="IPR000914">
    <property type="entry name" value="SBP_5_dom"/>
</dbReference>
<dbReference type="GO" id="GO:1904680">
    <property type="term" value="F:peptide transmembrane transporter activity"/>
    <property type="evidence" value="ECO:0007669"/>
    <property type="project" value="TreeGrafter"/>
</dbReference>
<dbReference type="GO" id="GO:0042597">
    <property type="term" value="C:periplasmic space"/>
    <property type="evidence" value="ECO:0007669"/>
    <property type="project" value="UniProtKB-ARBA"/>
</dbReference>
<accession>A0A7X5UMZ4</accession>
<comment type="similarity">
    <text evidence="2">Belongs to the bacterial solute-binding protein 5 family.</text>
</comment>
<dbReference type="Pfam" id="PF00496">
    <property type="entry name" value="SBP_bac_5"/>
    <property type="match status" value="1"/>
</dbReference>
<protein>
    <submittedName>
        <fullName evidence="5">Peptide/nickel transport system substrate-binding protein</fullName>
    </submittedName>
</protein>
<proteinExistence type="inferred from homology"/>
<name>A0A7X5UMZ4_9PSEU</name>
<keyword evidence="6" id="KW-1185">Reference proteome</keyword>
<sequence>MRIRIRQIIALVGVIFVVAACGGGPADTSAGSEGPPQRGGSLTVLLSSGFAGSWPSGLDPATNTTGGANLSHMNAIFGGLFKLVADDDGSNARVEPEMAQGYEFADGGKTLKVTIRDGIKFSDGTPYNAEAVAFNWKRDLESTCTCAPRWPLAENGGITTEGDNTVVLKFTQPYAAVINSIVVSNANWIASPTALKKMGEEQFKIKPVGAGPFKVVSNRLSSELRLTRNENYFKDGQPYLDELIIKSVGGDQPAYQAILAGQAHVYEGMVTTPLIEQANGNAQVTVTQQPATSPYLVQLNTSRAPFDNQKAREAIYYATNAEAISKGLFKGAYPAAQTFTGPGGLFHQDTIPGYRTYDPEKAKQLVKELGGLTVNLGTIKQYVAEQVMTALQSQWEEVGIKTTIESHELNALIGNFNSGKWEAMLQTAGAWDPAAGVGVSFRFDSEAPFSGVHDKDLDKLLDDAAATIEPEQRGELYAEAGKLISDKAYAPYILAFAPANIAAKGVHGPGVDTKIPPVLVNTGILWDGVWMSK</sequence>
<dbReference type="InterPro" id="IPR039424">
    <property type="entry name" value="SBP_5"/>
</dbReference>
<dbReference type="Proteomes" id="UP000545493">
    <property type="component" value="Unassembled WGS sequence"/>
</dbReference>
<keyword evidence="3" id="KW-0732">Signal</keyword>
<dbReference type="Gene3D" id="3.90.76.10">
    <property type="entry name" value="Dipeptide-binding Protein, Domain 1"/>
    <property type="match status" value="1"/>
</dbReference>
<dbReference type="GO" id="GO:0015833">
    <property type="term" value="P:peptide transport"/>
    <property type="evidence" value="ECO:0007669"/>
    <property type="project" value="TreeGrafter"/>
</dbReference>